<keyword evidence="2" id="KW-1185">Reference proteome</keyword>
<gene>
    <name evidence="1" type="ORF">OXYTRIMIC_475</name>
</gene>
<protein>
    <submittedName>
        <fullName evidence="1">Uncharacterized protein</fullName>
    </submittedName>
</protein>
<comment type="caution">
    <text evidence="1">The sequence shown here is derived from an EMBL/GenBank/DDBJ whole genome shotgun (WGS) entry which is preliminary data.</text>
</comment>
<sequence length="274" mass="32317">MENFDSAYLTRKDSSYGKDDSFRIDSEGIVRYKSYFFNQIQKSKQMNIKSKNISEVIELMQSYNNPDLQPKVKIAVELAQKLRTFVLFGVRNHNKLLHHDFSILNLLVNGYNGFVMKAQQLIESSYTYLQQKDKLEEINGEIVLGSQQDRNTDPPTILIQQLFISRKQSNYRDSNSRDSLIDFVSQVDYHRISDQKRETVIEEDIDCSMNQNQKTLSDEDFAFEMWDAFEFLKYINASIIIKAKRRRADLQRTTIMSLKAIRKYLNDQEEFFKC</sequence>
<dbReference type="Proteomes" id="UP000053232">
    <property type="component" value="Unassembled WGS sequence"/>
</dbReference>
<proteinExistence type="predicted"/>
<dbReference type="EMBL" id="ARYC01017974">
    <property type="protein sequence ID" value="KEJ82515.1"/>
    <property type="molecule type" value="Genomic_DNA"/>
</dbReference>
<evidence type="ECO:0000313" key="1">
    <source>
        <dbReference type="EMBL" id="KEJ82515.1"/>
    </source>
</evidence>
<evidence type="ECO:0000313" key="2">
    <source>
        <dbReference type="Proteomes" id="UP000053232"/>
    </source>
</evidence>
<accession>A0A073HZ82</accession>
<organism evidence="1 2">
    <name type="scientific">Oxytricha trifallax</name>
    <dbReference type="NCBI Taxonomy" id="1172189"/>
    <lineage>
        <taxon>Eukaryota</taxon>
        <taxon>Sar</taxon>
        <taxon>Alveolata</taxon>
        <taxon>Ciliophora</taxon>
        <taxon>Intramacronucleata</taxon>
        <taxon>Spirotrichea</taxon>
        <taxon>Stichotrichia</taxon>
        <taxon>Sporadotrichida</taxon>
        <taxon>Oxytrichidae</taxon>
        <taxon>Oxytrichinae</taxon>
        <taxon>Oxytricha</taxon>
    </lineage>
</organism>
<dbReference type="AlphaFoldDB" id="A0A073HZ82"/>
<name>A0A073HZ82_9SPIT</name>
<reference evidence="2" key="1">
    <citation type="journal article" date="2014" name="Cell">
        <title>The Architecture of a Scrambled Genome Reveals Massive Levels of Genomic Rearrangement during Development.</title>
        <authorList>
            <person name="Chen X."/>
            <person name="Bracht J.R."/>
            <person name="Goldman A.D."/>
            <person name="Dolzhenko E."/>
            <person name="Clay D.M."/>
            <person name="Swart E.C."/>
            <person name="Perlman D.H."/>
            <person name="Doak T.G."/>
            <person name="Stuart A."/>
            <person name="Amemiya C.T."/>
            <person name="Sebra R.P."/>
            <person name="Landweber L.F."/>
        </authorList>
    </citation>
    <scope>NUCLEOTIDE SEQUENCE [LARGE SCALE GENOMIC DNA]</scope>
    <source>
        <strain evidence="2">JRB310</strain>
    </source>
</reference>